<protein>
    <recommendedName>
        <fullName evidence="5">Transport permease protein</fullName>
    </recommendedName>
</protein>
<comment type="caution">
    <text evidence="7">The sequence shown here is derived from an EMBL/GenBank/DDBJ whole genome shotgun (WGS) entry which is preliminary data.</text>
</comment>
<reference evidence="7" key="1">
    <citation type="journal article" date="2020" name="mSystems">
        <title>Genome- and Community-Level Interaction Insights into Carbon Utilization and Element Cycling Functions of Hydrothermarchaeota in Hydrothermal Sediment.</title>
        <authorList>
            <person name="Zhou Z."/>
            <person name="Liu Y."/>
            <person name="Xu W."/>
            <person name="Pan J."/>
            <person name="Luo Z.H."/>
            <person name="Li M."/>
        </authorList>
    </citation>
    <scope>NUCLEOTIDE SEQUENCE</scope>
    <source>
        <strain evidence="7">HyVt-388</strain>
    </source>
</reference>
<evidence type="ECO:0000256" key="4">
    <source>
        <dbReference type="ARBA" id="ARBA00023136"/>
    </source>
</evidence>
<gene>
    <name evidence="7" type="ORF">ENI34_10685</name>
</gene>
<dbReference type="InterPro" id="IPR051784">
    <property type="entry name" value="Nod_factor_ABC_transporter"/>
</dbReference>
<dbReference type="PANTHER" id="PTHR43229:SF6">
    <property type="entry name" value="ABC-TYPE MULTIDRUG TRANSPORT SYSTEM, PERMEASE COMPONENT"/>
    <property type="match status" value="1"/>
</dbReference>
<dbReference type="GO" id="GO:0140359">
    <property type="term" value="F:ABC-type transporter activity"/>
    <property type="evidence" value="ECO:0007669"/>
    <property type="project" value="InterPro"/>
</dbReference>
<evidence type="ECO:0000313" key="7">
    <source>
        <dbReference type="EMBL" id="HEC79583.1"/>
    </source>
</evidence>
<proteinExistence type="inferred from homology"/>
<comment type="subcellular location">
    <subcellularLocation>
        <location evidence="5">Cell membrane</location>
        <topology evidence="5">Multi-pass membrane protein</topology>
    </subcellularLocation>
    <subcellularLocation>
        <location evidence="1">Membrane</location>
        <topology evidence="1">Multi-pass membrane protein</topology>
    </subcellularLocation>
</comment>
<feature type="transmembrane region" description="Helical" evidence="5">
    <location>
        <begin position="248"/>
        <end position="265"/>
    </location>
</feature>
<feature type="domain" description="ABC transmembrane type-2" evidence="6">
    <location>
        <begin position="62"/>
        <end position="299"/>
    </location>
</feature>
<organism evidence="7 8">
    <name type="scientific">candidate division WOR-3 bacterium</name>
    <dbReference type="NCBI Taxonomy" id="2052148"/>
    <lineage>
        <taxon>Bacteria</taxon>
        <taxon>Bacteria division WOR-3</taxon>
    </lineage>
</organism>
<keyword evidence="3 5" id="KW-1133">Transmembrane helix</keyword>
<keyword evidence="2 5" id="KW-0812">Transmembrane</keyword>
<feature type="transmembrane region" description="Helical" evidence="5">
    <location>
        <begin position="277"/>
        <end position="298"/>
    </location>
</feature>
<feature type="transmembrane region" description="Helical" evidence="5">
    <location>
        <begin position="217"/>
        <end position="236"/>
    </location>
</feature>
<evidence type="ECO:0000256" key="5">
    <source>
        <dbReference type="RuleBase" id="RU361157"/>
    </source>
</evidence>
<comment type="similarity">
    <text evidence="5">Belongs to the ABC-2 integral membrane protein family.</text>
</comment>
<dbReference type="EMBL" id="DRIG01000110">
    <property type="protein sequence ID" value="HEC79583.1"/>
    <property type="molecule type" value="Genomic_DNA"/>
</dbReference>
<feature type="transmembrane region" description="Helical" evidence="5">
    <location>
        <begin position="103"/>
        <end position="126"/>
    </location>
</feature>
<feature type="transmembrane region" description="Helical" evidence="5">
    <location>
        <begin position="163"/>
        <end position="181"/>
    </location>
</feature>
<dbReference type="PROSITE" id="PS51012">
    <property type="entry name" value="ABC_TM2"/>
    <property type="match status" value="1"/>
</dbReference>
<keyword evidence="5" id="KW-1003">Cell membrane</keyword>
<dbReference type="PRINTS" id="PR00164">
    <property type="entry name" value="ABC2TRNSPORT"/>
</dbReference>
<accession>A0A9C9ENZ6</accession>
<dbReference type="Pfam" id="PF01061">
    <property type="entry name" value="ABC2_membrane"/>
    <property type="match status" value="1"/>
</dbReference>
<dbReference type="GO" id="GO:0043190">
    <property type="term" value="C:ATP-binding cassette (ABC) transporter complex"/>
    <property type="evidence" value="ECO:0007669"/>
    <property type="project" value="InterPro"/>
</dbReference>
<evidence type="ECO:0000313" key="8">
    <source>
        <dbReference type="Proteomes" id="UP000885826"/>
    </source>
</evidence>
<dbReference type="AlphaFoldDB" id="A0A9C9ENZ6"/>
<sequence>MQSMRSLSRLVSGFSCGLRRGPRQKEHWHIIKRRIMQRIIHYLRAINAENMKEWRIEWKYKPDFIRQFLAPFVYLLPYFLYGVALLGGRFSEHLRSMTGVSDMIAYTFVGYLIMGFLNTACWAMGWSLRKEQWYGTLDTIFAAPVPRWVYVAGMAAHSTCHQGLIMLLQAVVVTVFFAIVFKTTGIALMLLIVALMIIGLYGLGVLIAGLTIGLKQWWVISEALSTLMIIVTPIAYPLSVLPIFLRKVSLLLPTTYGVMGVRHLLLGEYLDISMGTILLRLCLILIIWVSFGMAVFLAMDRYGRKKGFVSLY</sequence>
<keyword evidence="4 5" id="KW-0472">Membrane</keyword>
<dbReference type="InterPro" id="IPR013525">
    <property type="entry name" value="ABC2_TM"/>
</dbReference>
<evidence type="ECO:0000256" key="3">
    <source>
        <dbReference type="ARBA" id="ARBA00022989"/>
    </source>
</evidence>
<feature type="transmembrane region" description="Helical" evidence="5">
    <location>
        <begin position="188"/>
        <end position="211"/>
    </location>
</feature>
<evidence type="ECO:0000259" key="6">
    <source>
        <dbReference type="PROSITE" id="PS51012"/>
    </source>
</evidence>
<evidence type="ECO:0000256" key="1">
    <source>
        <dbReference type="ARBA" id="ARBA00004141"/>
    </source>
</evidence>
<dbReference type="InterPro" id="IPR000412">
    <property type="entry name" value="ABC_2_transport"/>
</dbReference>
<dbReference type="Proteomes" id="UP000885826">
    <property type="component" value="Unassembled WGS sequence"/>
</dbReference>
<dbReference type="PANTHER" id="PTHR43229">
    <property type="entry name" value="NODULATION PROTEIN J"/>
    <property type="match status" value="1"/>
</dbReference>
<feature type="transmembrane region" description="Helical" evidence="5">
    <location>
        <begin position="68"/>
        <end position="91"/>
    </location>
</feature>
<dbReference type="InterPro" id="IPR047817">
    <property type="entry name" value="ABC2_TM_bact-type"/>
</dbReference>
<keyword evidence="5" id="KW-0813">Transport</keyword>
<evidence type="ECO:0000256" key="2">
    <source>
        <dbReference type="ARBA" id="ARBA00022692"/>
    </source>
</evidence>
<name>A0A9C9ENZ6_UNCW3</name>